<dbReference type="GO" id="GO:0006355">
    <property type="term" value="P:regulation of DNA-templated transcription"/>
    <property type="evidence" value="ECO:0007669"/>
    <property type="project" value="InterPro"/>
</dbReference>
<evidence type="ECO:0000256" key="4">
    <source>
        <dbReference type="ARBA" id="ARBA00022771"/>
    </source>
</evidence>
<proteinExistence type="inferred from homology"/>
<feature type="domain" description="C2H2-type" evidence="7">
    <location>
        <begin position="90"/>
        <end position="117"/>
    </location>
</feature>
<dbReference type="Gene3D" id="6.10.140.140">
    <property type="match status" value="1"/>
</dbReference>
<dbReference type="AlphaFoldDB" id="A0A8C0CR97"/>
<feature type="domain" description="C2H2-type" evidence="7">
    <location>
        <begin position="118"/>
        <end position="145"/>
    </location>
</feature>
<evidence type="ECO:0000256" key="5">
    <source>
        <dbReference type="ARBA" id="ARBA00022833"/>
    </source>
</evidence>
<dbReference type="PROSITE" id="PS50157">
    <property type="entry name" value="ZINC_FINGER_C2H2_2"/>
    <property type="match status" value="2"/>
</dbReference>
<evidence type="ECO:0000259" key="7">
    <source>
        <dbReference type="PROSITE" id="PS50157"/>
    </source>
</evidence>
<evidence type="ECO:0000256" key="6">
    <source>
        <dbReference type="PROSITE-ProRule" id="PRU00042"/>
    </source>
</evidence>
<dbReference type="InterPro" id="IPR050758">
    <property type="entry name" value="Znf_C2H2-type"/>
</dbReference>
<dbReference type="Gene3D" id="3.30.160.60">
    <property type="entry name" value="Classic Zinc Finger"/>
    <property type="match status" value="2"/>
</dbReference>
<evidence type="ECO:0000256" key="3">
    <source>
        <dbReference type="ARBA" id="ARBA00022737"/>
    </source>
</evidence>
<keyword evidence="5" id="KW-0862">Zinc</keyword>
<dbReference type="PROSITE" id="PS50805">
    <property type="entry name" value="KRAB"/>
    <property type="match status" value="1"/>
</dbReference>
<dbReference type="Pfam" id="PF13913">
    <property type="entry name" value="zf-C2HC_2"/>
    <property type="match status" value="1"/>
</dbReference>
<dbReference type="Pfam" id="PF00096">
    <property type="entry name" value="zf-C2H2"/>
    <property type="match status" value="1"/>
</dbReference>
<accession>A0A8C0CR97</accession>
<keyword evidence="3" id="KW-0677">Repeat</keyword>
<dbReference type="FunFam" id="3.30.160.60:FF:000688">
    <property type="entry name" value="zinc finger protein 197 isoform X1"/>
    <property type="match status" value="1"/>
</dbReference>
<keyword evidence="2" id="KW-0479">Metal-binding</keyword>
<dbReference type="FunFam" id="3.30.160.60:FF:000184">
    <property type="entry name" value="Zinc finger protein 333"/>
    <property type="match status" value="1"/>
</dbReference>
<comment type="similarity">
    <text evidence="1">Belongs to the krueppel C2H2-type zinc-finger protein family.</text>
</comment>
<dbReference type="PROSITE" id="PS00028">
    <property type="entry name" value="ZINC_FINGER_C2H2_1"/>
    <property type="match status" value="1"/>
</dbReference>
<dbReference type="OMA" id="NTRERHC"/>
<dbReference type="SUPFAM" id="SSF109640">
    <property type="entry name" value="KRAB domain (Kruppel-associated box)"/>
    <property type="match status" value="1"/>
</dbReference>
<evidence type="ECO:0000256" key="2">
    <source>
        <dbReference type="ARBA" id="ARBA00022723"/>
    </source>
</evidence>
<sequence length="145" mass="17092">MDSVTFEDVAVNFILEEWALLNPTQKKLYRDVMQETFRNLASAGTKWNDDDIEEDCTLERNHINVKNVGKHSIIPVLFTYMKRLTREKPYVCKTCSKAFSIPRYLRKHEKTHTGEKPYECKICGKTFSSTYAQVHEKNSHWRETI</sequence>
<keyword evidence="4 6" id="KW-0863">Zinc-finger</keyword>
<dbReference type="SUPFAM" id="SSF57667">
    <property type="entry name" value="beta-beta-alpha zinc fingers"/>
    <property type="match status" value="1"/>
</dbReference>
<name>A0A8C0CR97_BALMU</name>
<evidence type="ECO:0000259" key="8">
    <source>
        <dbReference type="PROSITE" id="PS50805"/>
    </source>
</evidence>
<dbReference type="GO" id="GO:0008270">
    <property type="term" value="F:zinc ion binding"/>
    <property type="evidence" value="ECO:0007669"/>
    <property type="project" value="UniProtKB-KW"/>
</dbReference>
<dbReference type="CDD" id="cd07765">
    <property type="entry name" value="KRAB_A-box"/>
    <property type="match status" value="1"/>
</dbReference>
<dbReference type="SMART" id="SM00355">
    <property type="entry name" value="ZnF_C2H2"/>
    <property type="match status" value="2"/>
</dbReference>
<dbReference type="InterPro" id="IPR036236">
    <property type="entry name" value="Znf_C2H2_sf"/>
</dbReference>
<dbReference type="SMART" id="SM00349">
    <property type="entry name" value="KRAB"/>
    <property type="match status" value="1"/>
</dbReference>
<organism evidence="9">
    <name type="scientific">Balaenoptera musculus</name>
    <name type="common">Blue whale</name>
    <dbReference type="NCBI Taxonomy" id="9771"/>
    <lineage>
        <taxon>Eukaryota</taxon>
        <taxon>Metazoa</taxon>
        <taxon>Chordata</taxon>
        <taxon>Craniata</taxon>
        <taxon>Vertebrata</taxon>
        <taxon>Euteleostomi</taxon>
        <taxon>Mammalia</taxon>
        <taxon>Eutheria</taxon>
        <taxon>Laurasiatheria</taxon>
        <taxon>Artiodactyla</taxon>
        <taxon>Whippomorpha</taxon>
        <taxon>Cetacea</taxon>
        <taxon>Mysticeti</taxon>
        <taxon>Balaenopteridae</taxon>
        <taxon>Balaenoptera</taxon>
    </lineage>
</organism>
<dbReference type="Pfam" id="PF01352">
    <property type="entry name" value="KRAB"/>
    <property type="match status" value="1"/>
</dbReference>
<protein>
    <submittedName>
        <fullName evidence="9">Uncharacterized protein</fullName>
    </submittedName>
</protein>
<dbReference type="InterPro" id="IPR036051">
    <property type="entry name" value="KRAB_dom_sf"/>
</dbReference>
<dbReference type="GeneTree" id="ENSGT00940000166333"/>
<dbReference type="PANTHER" id="PTHR23234">
    <property type="entry name" value="ZNF44 PROTEIN"/>
    <property type="match status" value="1"/>
</dbReference>
<dbReference type="PANTHER" id="PTHR23234:SF10">
    <property type="entry name" value="RIKEN CDNA 6720489N17 GENE-RELATED"/>
    <property type="match status" value="1"/>
</dbReference>
<feature type="domain" description="KRAB" evidence="8">
    <location>
        <begin position="4"/>
        <end position="75"/>
    </location>
</feature>
<dbReference type="Ensembl" id="ENSBMST00010010293.1">
    <property type="protein sequence ID" value="ENSBMSP00010009239.1"/>
    <property type="gene ID" value="ENSBMSG00010006798.1"/>
</dbReference>
<dbReference type="InterPro" id="IPR013087">
    <property type="entry name" value="Znf_C2H2_type"/>
</dbReference>
<evidence type="ECO:0000313" key="9">
    <source>
        <dbReference type="Ensembl" id="ENSBMSP00010009239.1"/>
    </source>
</evidence>
<evidence type="ECO:0000256" key="1">
    <source>
        <dbReference type="ARBA" id="ARBA00006991"/>
    </source>
</evidence>
<dbReference type="InterPro" id="IPR001909">
    <property type="entry name" value="KRAB"/>
</dbReference>
<reference evidence="9" key="1">
    <citation type="submission" date="2023-09" db="UniProtKB">
        <authorList>
            <consortium name="Ensembl"/>
        </authorList>
    </citation>
    <scope>IDENTIFICATION</scope>
</reference>